<feature type="compositionally biased region" description="Basic and acidic residues" evidence="6">
    <location>
        <begin position="279"/>
        <end position="288"/>
    </location>
</feature>
<feature type="compositionally biased region" description="Basic and acidic residues" evidence="6">
    <location>
        <begin position="253"/>
        <end position="268"/>
    </location>
</feature>
<feature type="compositionally biased region" description="Polar residues" evidence="6">
    <location>
        <begin position="330"/>
        <end position="339"/>
    </location>
</feature>
<reference evidence="7" key="1">
    <citation type="submission" date="2022-06" db="EMBL/GenBank/DDBJ databases">
        <title>Complete genome sequences of two strains of the flax pathogen Septoria linicola.</title>
        <authorList>
            <person name="Lapalu N."/>
            <person name="Simon A."/>
            <person name="Demenou B."/>
            <person name="Paumier D."/>
            <person name="Guillot M.-P."/>
            <person name="Gout L."/>
            <person name="Valade R."/>
        </authorList>
    </citation>
    <scope>NUCLEOTIDE SEQUENCE</scope>
    <source>
        <strain evidence="7">SE15195</strain>
    </source>
</reference>
<dbReference type="Pfam" id="PF12634">
    <property type="entry name" value="Inp1"/>
    <property type="match status" value="1"/>
</dbReference>
<feature type="region of interest" description="Disordered" evidence="6">
    <location>
        <begin position="191"/>
        <end position="415"/>
    </location>
</feature>
<feature type="compositionally biased region" description="Low complexity" evidence="6">
    <location>
        <begin position="62"/>
        <end position="86"/>
    </location>
</feature>
<comment type="function">
    <text evidence="1">Required for peroxisome inheritance.</text>
</comment>
<feature type="region of interest" description="Disordered" evidence="6">
    <location>
        <begin position="628"/>
        <end position="665"/>
    </location>
</feature>
<feature type="region of interest" description="Disordered" evidence="6">
    <location>
        <begin position="1"/>
        <end position="36"/>
    </location>
</feature>
<evidence type="ECO:0000256" key="5">
    <source>
        <dbReference type="ARBA" id="ARBA00023136"/>
    </source>
</evidence>
<sequence length="783" mass="84340">MSTAAPKTPEQISRKSAMSRSFSAASASSRAQPTAEIGATEGVETLFTHPHGKIVKFTSNAPTRPSTSSGTWSPGGWQQQQQQQGTLPWATLTEKTMAAGPLEIYRVPGSVSFLHSGSLLHAILPRSNCWCVDGVSKFAMRVLPDTYYRIEVPGDTPEDLVKVEELKITLQKVLFYERTPCPFARTFTVDLPEEGEPKPRRRRRRTEGPAKKWKLDKAYSWKPEGWTPEQGGPSDGSSGSATASDEEGSSGSPEEHTDKVLDQVKELGIHTPPPARRPTVKDRAKGIDMRSVTAPSQLSLQSTPPARLRSSFIADTPATAYSSASPASRQAKQPLSFPSASVDEPSPRLIPNESQPQIATSLSSPQTSQTGNSLPQNLLEPGSAHGHRAFQPIPTDMPPSPPDSNIGFDFIPTSEPSARRALPHEEMSPAEQSIIHKPALTDATSTPVVLHEVSQPIQGPDSLAGSSDQLDSDPFPSNTTQMDVVPTSSAPQAILEDAEGDVAFVTRHLVDVDLLCDNQLESQDVTQSNLDASLPEISHAGDTLLHVNKEDLGEPLMQDGAAVEVDGNPEDVIEQTSDDVPLPSDSIQIPVDSSTDVHLTRVQSTESDPFAAIQARIQARRSIGGATTNLTTVSRQTTRLSATSTASSSSLRSQLSRRSQNKSEQDQVVATALVRKAASAFLGPPVHLVAIMLKIAARFAKGAFPKALLFESPVGMPKRIPGSFDLDDSDIEEEFDSEGELDEDEDDFGVPLRSPIRLASGESVPRLISEGSVKERRAWDDDV</sequence>
<evidence type="ECO:0000256" key="6">
    <source>
        <dbReference type="SAM" id="MobiDB-lite"/>
    </source>
</evidence>
<dbReference type="AlphaFoldDB" id="A0A9Q9B1J7"/>
<feature type="compositionally biased region" description="Low complexity" evidence="6">
    <location>
        <begin position="231"/>
        <end position="243"/>
    </location>
</feature>
<proteinExistence type="inferred from homology"/>
<gene>
    <name evidence="7" type="ORF">Slin15195_G098190</name>
</gene>
<evidence type="ECO:0000256" key="2">
    <source>
        <dbReference type="ARBA" id="ARBA00004421"/>
    </source>
</evidence>
<feature type="compositionally biased region" description="Acidic residues" evidence="6">
    <location>
        <begin position="725"/>
        <end position="748"/>
    </location>
</feature>
<evidence type="ECO:0000313" key="8">
    <source>
        <dbReference type="Proteomes" id="UP001056384"/>
    </source>
</evidence>
<feature type="compositionally biased region" description="Low complexity" evidence="6">
    <location>
        <begin position="14"/>
        <end position="31"/>
    </location>
</feature>
<accession>A0A9Q9B1J7</accession>
<feature type="compositionally biased region" description="Basic and acidic residues" evidence="6">
    <location>
        <begin position="206"/>
        <end position="219"/>
    </location>
</feature>
<feature type="compositionally biased region" description="Low complexity" evidence="6">
    <location>
        <begin position="316"/>
        <end position="328"/>
    </location>
</feature>
<dbReference type="InterPro" id="IPR024758">
    <property type="entry name" value="Inp1"/>
</dbReference>
<feature type="region of interest" description="Disordered" evidence="6">
    <location>
        <begin position="56"/>
        <end position="86"/>
    </location>
</feature>
<evidence type="ECO:0000256" key="4">
    <source>
        <dbReference type="ARBA" id="ARBA00021397"/>
    </source>
</evidence>
<feature type="region of interest" description="Disordered" evidence="6">
    <location>
        <begin position="721"/>
        <end position="753"/>
    </location>
</feature>
<dbReference type="EMBL" id="CP099425">
    <property type="protein sequence ID" value="USW56500.1"/>
    <property type="molecule type" value="Genomic_DNA"/>
</dbReference>
<evidence type="ECO:0000256" key="1">
    <source>
        <dbReference type="ARBA" id="ARBA00003594"/>
    </source>
</evidence>
<feature type="compositionally biased region" description="Low complexity" evidence="6">
    <location>
        <begin position="634"/>
        <end position="658"/>
    </location>
</feature>
<protein>
    <recommendedName>
        <fullName evidence="4">Inheritance of peroxisomes protein 1</fullName>
    </recommendedName>
</protein>
<dbReference type="GO" id="GO:0045033">
    <property type="term" value="P:peroxisome inheritance"/>
    <property type="evidence" value="ECO:0007669"/>
    <property type="project" value="InterPro"/>
</dbReference>
<comment type="similarity">
    <text evidence="3">Belongs to the INP1 family.</text>
</comment>
<comment type="subcellular location">
    <subcellularLocation>
        <location evidence="2">Peroxisome membrane</location>
        <topology evidence="2">Peripheral membrane protein</topology>
    </subcellularLocation>
</comment>
<keyword evidence="5" id="KW-0472">Membrane</keyword>
<organism evidence="7 8">
    <name type="scientific">Septoria linicola</name>
    <dbReference type="NCBI Taxonomy" id="215465"/>
    <lineage>
        <taxon>Eukaryota</taxon>
        <taxon>Fungi</taxon>
        <taxon>Dikarya</taxon>
        <taxon>Ascomycota</taxon>
        <taxon>Pezizomycotina</taxon>
        <taxon>Dothideomycetes</taxon>
        <taxon>Dothideomycetidae</taxon>
        <taxon>Mycosphaerellales</taxon>
        <taxon>Mycosphaerellaceae</taxon>
        <taxon>Septoria</taxon>
    </lineage>
</organism>
<name>A0A9Q9B1J7_9PEZI</name>
<keyword evidence="8" id="KW-1185">Reference proteome</keyword>
<dbReference type="Proteomes" id="UP001056384">
    <property type="component" value="Chromosome 8"/>
</dbReference>
<feature type="compositionally biased region" description="Polar residues" evidence="6">
    <location>
        <begin position="352"/>
        <end position="376"/>
    </location>
</feature>
<feature type="compositionally biased region" description="Polar residues" evidence="6">
    <location>
        <begin position="293"/>
        <end position="304"/>
    </location>
</feature>
<evidence type="ECO:0000313" key="7">
    <source>
        <dbReference type="EMBL" id="USW56500.1"/>
    </source>
</evidence>
<evidence type="ECO:0000256" key="3">
    <source>
        <dbReference type="ARBA" id="ARBA00010707"/>
    </source>
</evidence>
<dbReference type="GO" id="GO:0005780">
    <property type="term" value="C:extrinsic component of intraperoxisomal membrane"/>
    <property type="evidence" value="ECO:0007669"/>
    <property type="project" value="InterPro"/>
</dbReference>